<keyword evidence="2" id="KW-0812">Transmembrane</keyword>
<dbReference type="RefSeq" id="WP_147385452.1">
    <property type="nucleotide sequence ID" value="NZ_OMOH01000016.1"/>
</dbReference>
<evidence type="ECO:0000256" key="1">
    <source>
        <dbReference type="SAM" id="MobiDB-lite"/>
    </source>
</evidence>
<evidence type="ECO:0000313" key="3">
    <source>
        <dbReference type="EMBL" id="SPF69531.1"/>
    </source>
</evidence>
<protein>
    <submittedName>
        <fullName evidence="3">Uncharacterized protein</fullName>
    </submittedName>
</protein>
<sequence>MTQLSPAPQTDVSLVRGTAIAALIYQGAIFLAAMAVALTYGPIIFIFGGAALSMEGYSSQAMTDAGIFFLVCIAAFVLTTAPFVLAVCMFIAARRNDIRQMKVVLVLFTLVSALTPIGMVALIATAHHIPAAALLATIPEWAIVVLGWTGWTRMRHPSAPVADQSPQQMPQPAPGVLAQHPEPVPHHGQSQTLPTDLAVAGTGVTRSPWQAPGRMG</sequence>
<feature type="transmembrane region" description="Helical" evidence="2">
    <location>
        <begin position="103"/>
        <end position="123"/>
    </location>
</feature>
<accession>A0A375I7V2</accession>
<feature type="region of interest" description="Disordered" evidence="1">
    <location>
        <begin position="157"/>
        <end position="192"/>
    </location>
</feature>
<name>A0A375I7V2_9ACTN</name>
<keyword evidence="2" id="KW-1133">Transmembrane helix</keyword>
<evidence type="ECO:0000256" key="2">
    <source>
        <dbReference type="SAM" id="Phobius"/>
    </source>
</evidence>
<proteinExistence type="predicted"/>
<keyword evidence="4" id="KW-1185">Reference proteome</keyword>
<feature type="transmembrane region" description="Helical" evidence="2">
    <location>
        <begin position="20"/>
        <end position="47"/>
    </location>
</feature>
<dbReference type="EMBL" id="OMOH01000016">
    <property type="protein sequence ID" value="SPF69531.1"/>
    <property type="molecule type" value="Genomic_DNA"/>
</dbReference>
<feature type="transmembrane region" description="Helical" evidence="2">
    <location>
        <begin position="129"/>
        <end position="148"/>
    </location>
</feature>
<dbReference type="OrthoDB" id="3737398at2"/>
<evidence type="ECO:0000313" key="4">
    <source>
        <dbReference type="Proteomes" id="UP000265962"/>
    </source>
</evidence>
<keyword evidence="2" id="KW-0472">Membrane</keyword>
<organism evidence="3 4">
    <name type="scientific">Propionibacterium ruminifibrarum</name>
    <dbReference type="NCBI Taxonomy" id="1962131"/>
    <lineage>
        <taxon>Bacteria</taxon>
        <taxon>Bacillati</taxon>
        <taxon>Actinomycetota</taxon>
        <taxon>Actinomycetes</taxon>
        <taxon>Propionibacteriales</taxon>
        <taxon>Propionibacteriaceae</taxon>
        <taxon>Propionibacterium</taxon>
    </lineage>
</organism>
<gene>
    <name evidence="3" type="ORF">PROPJV5_2517</name>
</gene>
<dbReference type="Proteomes" id="UP000265962">
    <property type="component" value="Unassembled WGS sequence"/>
</dbReference>
<dbReference type="AlphaFoldDB" id="A0A375I7V2"/>
<feature type="transmembrane region" description="Helical" evidence="2">
    <location>
        <begin position="67"/>
        <end position="91"/>
    </location>
</feature>
<reference evidence="4" key="1">
    <citation type="submission" date="2018-02" db="EMBL/GenBank/DDBJ databases">
        <authorList>
            <person name="Hornung B."/>
        </authorList>
    </citation>
    <scope>NUCLEOTIDE SEQUENCE [LARGE SCALE GENOMIC DNA]</scope>
</reference>